<protein>
    <recommendedName>
        <fullName evidence="4">Lipoprotein</fullName>
    </recommendedName>
</protein>
<gene>
    <name evidence="2" type="ORF">NNL22_14675</name>
</gene>
<reference evidence="2" key="1">
    <citation type="submission" date="2022-07" db="EMBL/GenBank/DDBJ databases">
        <title>Alkalimarinus sp. nov., isolated from gut of a Alitta virens.</title>
        <authorList>
            <person name="Yang A.I."/>
            <person name="Shin N.-R."/>
        </authorList>
    </citation>
    <scope>NUCLEOTIDE SEQUENCE</scope>
    <source>
        <strain evidence="2">FA028</strain>
    </source>
</reference>
<feature type="chain" id="PRO_5038500059" description="Lipoprotein" evidence="1">
    <location>
        <begin position="27"/>
        <end position="161"/>
    </location>
</feature>
<keyword evidence="3" id="KW-1185">Reference proteome</keyword>
<accession>A0A9E8KP12</accession>
<organism evidence="2 3">
    <name type="scientific">Alkalimarinus sediminis</name>
    <dbReference type="NCBI Taxonomy" id="1632866"/>
    <lineage>
        <taxon>Bacteria</taxon>
        <taxon>Pseudomonadati</taxon>
        <taxon>Pseudomonadota</taxon>
        <taxon>Gammaproteobacteria</taxon>
        <taxon>Alteromonadales</taxon>
        <taxon>Alteromonadaceae</taxon>
        <taxon>Alkalimarinus</taxon>
    </lineage>
</organism>
<feature type="signal peptide" evidence="1">
    <location>
        <begin position="1"/>
        <end position="26"/>
    </location>
</feature>
<dbReference type="KEGG" id="asem:NNL22_14675"/>
<dbReference type="EMBL" id="CP101527">
    <property type="protein sequence ID" value="UZW74254.1"/>
    <property type="molecule type" value="Genomic_DNA"/>
</dbReference>
<evidence type="ECO:0000313" key="2">
    <source>
        <dbReference type="EMBL" id="UZW74254.1"/>
    </source>
</evidence>
<dbReference type="PROSITE" id="PS51257">
    <property type="entry name" value="PROKAR_LIPOPROTEIN"/>
    <property type="match status" value="1"/>
</dbReference>
<proteinExistence type="predicted"/>
<dbReference type="Proteomes" id="UP001164472">
    <property type="component" value="Chromosome"/>
</dbReference>
<keyword evidence="1" id="KW-0732">Signal</keyword>
<evidence type="ECO:0000313" key="3">
    <source>
        <dbReference type="Proteomes" id="UP001164472"/>
    </source>
</evidence>
<dbReference type="AlphaFoldDB" id="A0A9E8KP12"/>
<dbReference type="RefSeq" id="WP_251811145.1">
    <property type="nucleotide sequence ID" value="NZ_CP101527.1"/>
</dbReference>
<evidence type="ECO:0000256" key="1">
    <source>
        <dbReference type="SAM" id="SignalP"/>
    </source>
</evidence>
<name>A0A9E8KP12_9ALTE</name>
<evidence type="ECO:0008006" key="4">
    <source>
        <dbReference type="Google" id="ProtNLM"/>
    </source>
</evidence>
<sequence length="161" mass="17659">MKVIKQSALIILPIFLAGCSSTTVKTADMSNNIGESHTCVGKVMGSSISLGNHILAARNRDSCIEIMEKKGFIAIDEMGFLPPVANEEDGKLMVAEKYKTGFGLKPKQPAILESVNNTPVHNIEELKAASFGKSEERVKLIFKQNNSEQTFYMALEPLQQK</sequence>